<comment type="caution">
    <text evidence="2">The sequence shown here is derived from an EMBL/GenBank/DDBJ whole genome shotgun (WGS) entry which is preliminary data.</text>
</comment>
<dbReference type="Proteomes" id="UP000747542">
    <property type="component" value="Unassembled WGS sequence"/>
</dbReference>
<dbReference type="AlphaFoldDB" id="A0A8J5MR94"/>
<dbReference type="EMBL" id="JAHLQT010030594">
    <property type="protein sequence ID" value="KAG7161000.1"/>
    <property type="molecule type" value="Genomic_DNA"/>
</dbReference>
<sequence>MDWARPFTACWLAIAVILFGANYGGLFAVALVSGALGGGCFLYRKKKLAVDQLALVTAMEVGLPGAQPYQVDAVVEKNPQNIETSSNESPKPEDTNTENMDSNNEMDGQAKQQNSEEASEQHRKGKKGFKFGRLKEEPVNFCNGSPGLKGMAVVIGNPAYQEESKQAQEEDKIKEKVQEQSLNVDPSVEDSQFIVGNGKVNGMYSEGDTPDSSLEDNISINKHQKVPEEEELSINGHPLETEDSLDGSGQVGQGARRKVRGMSSAITGSTTMVSAEVGNTSDSQKCL</sequence>
<reference evidence="2" key="1">
    <citation type="journal article" date="2021" name="Sci. Adv.">
        <title>The American lobster genome reveals insights on longevity, neural, and immune adaptations.</title>
        <authorList>
            <person name="Polinski J.M."/>
            <person name="Zimin A.V."/>
            <person name="Clark K.F."/>
            <person name="Kohn A.B."/>
            <person name="Sadowski N."/>
            <person name="Timp W."/>
            <person name="Ptitsyn A."/>
            <person name="Khanna P."/>
            <person name="Romanova D.Y."/>
            <person name="Williams P."/>
            <person name="Greenwood S.J."/>
            <person name="Moroz L.L."/>
            <person name="Walt D.R."/>
            <person name="Bodnar A.G."/>
        </authorList>
    </citation>
    <scope>NUCLEOTIDE SEQUENCE</scope>
    <source>
        <strain evidence="2">GMGI-L3</strain>
    </source>
</reference>
<organism evidence="2 3">
    <name type="scientific">Homarus americanus</name>
    <name type="common">American lobster</name>
    <dbReference type="NCBI Taxonomy" id="6706"/>
    <lineage>
        <taxon>Eukaryota</taxon>
        <taxon>Metazoa</taxon>
        <taxon>Ecdysozoa</taxon>
        <taxon>Arthropoda</taxon>
        <taxon>Crustacea</taxon>
        <taxon>Multicrustacea</taxon>
        <taxon>Malacostraca</taxon>
        <taxon>Eumalacostraca</taxon>
        <taxon>Eucarida</taxon>
        <taxon>Decapoda</taxon>
        <taxon>Pleocyemata</taxon>
        <taxon>Astacidea</taxon>
        <taxon>Nephropoidea</taxon>
        <taxon>Nephropidae</taxon>
        <taxon>Homarus</taxon>
    </lineage>
</organism>
<accession>A0A8J5MR94</accession>
<feature type="region of interest" description="Disordered" evidence="1">
    <location>
        <begin position="221"/>
        <end position="287"/>
    </location>
</feature>
<gene>
    <name evidence="2" type="ORF">Hamer_G007792</name>
</gene>
<feature type="compositionally biased region" description="Polar residues" evidence="1">
    <location>
        <begin position="264"/>
        <end position="287"/>
    </location>
</feature>
<proteinExistence type="predicted"/>
<evidence type="ECO:0000313" key="2">
    <source>
        <dbReference type="EMBL" id="KAG7161000.1"/>
    </source>
</evidence>
<feature type="compositionally biased region" description="Polar residues" evidence="1">
    <location>
        <begin position="97"/>
        <end position="116"/>
    </location>
</feature>
<keyword evidence="3" id="KW-1185">Reference proteome</keyword>
<protein>
    <submittedName>
        <fullName evidence="2">Uncharacterized protein</fullName>
    </submittedName>
</protein>
<name>A0A8J5MR94_HOMAM</name>
<evidence type="ECO:0000256" key="1">
    <source>
        <dbReference type="SAM" id="MobiDB-lite"/>
    </source>
</evidence>
<feature type="region of interest" description="Disordered" evidence="1">
    <location>
        <begin position="81"/>
        <end position="130"/>
    </location>
</feature>
<evidence type="ECO:0000313" key="3">
    <source>
        <dbReference type="Proteomes" id="UP000747542"/>
    </source>
</evidence>